<sequence length="372" mass="42381">MLQEMSQHQLPVGHQPIALQPNSLNGLPMELILSISDMLPPNDILCLLMCNRRLFVALHHNKTTLPRPTGSDKLALLHQIESDLPHHFLCYCCIILHKFDGPEEFGPRGMRVMSRCRLPCLVDYLWQENELQMQIHHFALHTDYCLSFMHLQLAMKQFYLGPRFGITTESLSHIEIKEHAKVTTLYSIEAQICTEPVGLYLRIQDIMLVKDPTVNLFGESITSIIPSHDFSICPHIGPPDVERLVEPLLLHHIEGTLFSQLDGTCVTCNTDCHFEIREHRGCGALIVTRWINLGPGLNPDDPLWRIHSNEPWYKGGPDLEPDMAWSPRISYESASGDWSGEALLSRNLSYFDNERYKSLMKIGPCAISRQTS</sequence>
<dbReference type="InterPro" id="IPR036047">
    <property type="entry name" value="F-box-like_dom_sf"/>
</dbReference>
<dbReference type="STRING" id="1429867.A0A0G4PJ08"/>
<dbReference type="EMBL" id="HG793151">
    <property type="protein sequence ID" value="CRL26385.1"/>
    <property type="molecule type" value="Genomic_DNA"/>
</dbReference>
<keyword evidence="2" id="KW-1185">Reference proteome</keyword>
<gene>
    <name evidence="1" type="ORF">PCAMFM013_S018g000078</name>
</gene>
<protein>
    <submittedName>
        <fullName evidence="1">Str. FM013</fullName>
    </submittedName>
</protein>
<evidence type="ECO:0000313" key="1">
    <source>
        <dbReference type="EMBL" id="CRL26385.1"/>
    </source>
</evidence>
<evidence type="ECO:0000313" key="2">
    <source>
        <dbReference type="Proteomes" id="UP000053732"/>
    </source>
</evidence>
<dbReference type="AlphaFoldDB" id="A0A0G4PJ08"/>
<reference evidence="1 2" key="1">
    <citation type="journal article" date="2014" name="Nat. Commun.">
        <title>Multiple recent horizontal transfers of a large genomic region in cheese making fungi.</title>
        <authorList>
            <person name="Cheeseman K."/>
            <person name="Ropars J."/>
            <person name="Renault P."/>
            <person name="Dupont J."/>
            <person name="Gouzy J."/>
            <person name="Branca A."/>
            <person name="Abraham A.L."/>
            <person name="Ceppi M."/>
            <person name="Conseiller E."/>
            <person name="Debuchy R."/>
            <person name="Malagnac F."/>
            <person name="Goarin A."/>
            <person name="Silar P."/>
            <person name="Lacoste S."/>
            <person name="Sallet E."/>
            <person name="Bensimon A."/>
            <person name="Giraud T."/>
            <person name="Brygoo Y."/>
        </authorList>
    </citation>
    <scope>NUCLEOTIDE SEQUENCE [LARGE SCALE GENOMIC DNA]</scope>
    <source>
        <strain evidence="2">FM 013</strain>
    </source>
</reference>
<dbReference type="SUPFAM" id="SSF81383">
    <property type="entry name" value="F-box domain"/>
    <property type="match status" value="1"/>
</dbReference>
<organism evidence="1 2">
    <name type="scientific">Penicillium camemberti (strain FM 013)</name>
    <dbReference type="NCBI Taxonomy" id="1429867"/>
    <lineage>
        <taxon>Eukaryota</taxon>
        <taxon>Fungi</taxon>
        <taxon>Dikarya</taxon>
        <taxon>Ascomycota</taxon>
        <taxon>Pezizomycotina</taxon>
        <taxon>Eurotiomycetes</taxon>
        <taxon>Eurotiomycetidae</taxon>
        <taxon>Eurotiales</taxon>
        <taxon>Aspergillaceae</taxon>
        <taxon>Penicillium</taxon>
    </lineage>
</organism>
<proteinExistence type="predicted"/>
<name>A0A0G4PJ08_PENC3</name>
<accession>A0A0G4PJ08</accession>
<dbReference type="Proteomes" id="UP000053732">
    <property type="component" value="Unassembled WGS sequence"/>
</dbReference>